<evidence type="ECO:0000256" key="3">
    <source>
        <dbReference type="ARBA" id="ARBA00023125"/>
    </source>
</evidence>
<dbReference type="STRING" id="4232.A0A251SLC6"/>
<dbReference type="GO" id="GO:0000978">
    <property type="term" value="F:RNA polymerase II cis-regulatory region sequence-specific DNA binding"/>
    <property type="evidence" value="ECO:0000318"/>
    <property type="project" value="GO_Central"/>
</dbReference>
<dbReference type="SMART" id="SM00432">
    <property type="entry name" value="MADS"/>
    <property type="match status" value="1"/>
</dbReference>
<dbReference type="PROSITE" id="PS50066">
    <property type="entry name" value="MADS_BOX_2"/>
    <property type="match status" value="1"/>
</dbReference>
<keyword evidence="5" id="KW-0539">Nucleus</keyword>
<keyword evidence="3" id="KW-0238">DNA-binding</keyword>
<dbReference type="EMBL" id="MNCJ02000329">
    <property type="protein sequence ID" value="KAF5770649.1"/>
    <property type="molecule type" value="Genomic_DNA"/>
</dbReference>
<dbReference type="Gene3D" id="6.10.140.920">
    <property type="match status" value="1"/>
</dbReference>
<dbReference type="InterPro" id="IPR002100">
    <property type="entry name" value="TF_MADSbox"/>
</dbReference>
<evidence type="ECO:0000256" key="4">
    <source>
        <dbReference type="ARBA" id="ARBA00023163"/>
    </source>
</evidence>
<reference evidence="7" key="3">
    <citation type="submission" date="2020-06" db="EMBL/GenBank/DDBJ databases">
        <title>Helianthus annuus Genome sequencing and assembly Release 2.</title>
        <authorList>
            <person name="Gouzy J."/>
            <person name="Langlade N."/>
            <person name="Munos S."/>
        </authorList>
    </citation>
    <scope>NUCLEOTIDE SEQUENCE</scope>
    <source>
        <tissue evidence="7">Leaves</tissue>
    </source>
</reference>
<proteinExistence type="predicted"/>
<accession>A0A251SLC6</accession>
<dbReference type="GO" id="GO:0005634">
    <property type="term" value="C:nucleus"/>
    <property type="evidence" value="ECO:0007669"/>
    <property type="project" value="UniProtKB-SubCell"/>
</dbReference>
<dbReference type="EMBL" id="CM007903">
    <property type="protein sequence ID" value="OTF99428.1"/>
    <property type="molecule type" value="Genomic_DNA"/>
</dbReference>
<gene>
    <name evidence="8" type="ORF">HannXRQ_Chr14g0456491</name>
    <name evidence="7" type="ORF">HanXRQr2_Chr14g0661731</name>
</gene>
<dbReference type="Gene3D" id="3.40.1810.10">
    <property type="entry name" value="Transcription factor, MADS-box"/>
    <property type="match status" value="1"/>
</dbReference>
<dbReference type="InParanoid" id="A0A251SLC6"/>
<dbReference type="InterPro" id="IPR036879">
    <property type="entry name" value="TF_MADSbox_sf"/>
</dbReference>
<reference evidence="8" key="2">
    <citation type="submission" date="2017-02" db="EMBL/GenBank/DDBJ databases">
        <title>Sunflower complete genome.</title>
        <authorList>
            <person name="Langlade N."/>
            <person name="Munos S."/>
        </authorList>
    </citation>
    <scope>NUCLEOTIDE SEQUENCE [LARGE SCALE GENOMIC DNA]</scope>
    <source>
        <tissue evidence="8">Leaves</tissue>
    </source>
</reference>
<dbReference type="Pfam" id="PF00319">
    <property type="entry name" value="SRF-TF"/>
    <property type="match status" value="1"/>
</dbReference>
<dbReference type="FunFam" id="3.40.1810.10:FF:000006">
    <property type="entry name" value="Agamous-like MADS-box protein AGL62"/>
    <property type="match status" value="1"/>
</dbReference>
<sequence>MNRINIPYPLREKRTPLPKLRMPRKSEGRQRIEIVRITKQSNLSVAFSKRRFGIFKKASELCTLCAAQVAIIVFSQNQKKVYSFGSPSVEAIINRFLEQSPDPSSSRTSQFMDLLRNASIQELHTRLTNMLAQLESEKKAGKELQKIRKESQRNYWWDKPIEDLGLANLEQLKMAMLEMKEFAQKQVEGHMVEAFGSTCVRGVDLSTM</sequence>
<evidence type="ECO:0000256" key="5">
    <source>
        <dbReference type="ARBA" id="ARBA00023242"/>
    </source>
</evidence>
<evidence type="ECO:0000259" key="6">
    <source>
        <dbReference type="PROSITE" id="PS50066"/>
    </source>
</evidence>
<keyword evidence="2" id="KW-0805">Transcription regulation</keyword>
<organism evidence="8 9">
    <name type="scientific">Helianthus annuus</name>
    <name type="common">Common sunflower</name>
    <dbReference type="NCBI Taxonomy" id="4232"/>
    <lineage>
        <taxon>Eukaryota</taxon>
        <taxon>Viridiplantae</taxon>
        <taxon>Streptophyta</taxon>
        <taxon>Embryophyta</taxon>
        <taxon>Tracheophyta</taxon>
        <taxon>Spermatophyta</taxon>
        <taxon>Magnoliopsida</taxon>
        <taxon>eudicotyledons</taxon>
        <taxon>Gunneridae</taxon>
        <taxon>Pentapetalae</taxon>
        <taxon>asterids</taxon>
        <taxon>campanulids</taxon>
        <taxon>Asterales</taxon>
        <taxon>Asteraceae</taxon>
        <taxon>Asteroideae</taxon>
        <taxon>Heliantheae alliance</taxon>
        <taxon>Heliantheae</taxon>
        <taxon>Helianthus</taxon>
    </lineage>
</organism>
<dbReference type="GO" id="GO:0006357">
    <property type="term" value="P:regulation of transcription by RNA polymerase II"/>
    <property type="evidence" value="ECO:0000318"/>
    <property type="project" value="GO_Central"/>
</dbReference>
<dbReference type="Gramene" id="mRNA:HanXRQr2_Chr14g0661731">
    <property type="protein sequence ID" value="CDS:HanXRQr2_Chr14g0661731.1"/>
    <property type="gene ID" value="HanXRQr2_Chr14g0661731"/>
</dbReference>
<evidence type="ECO:0000256" key="2">
    <source>
        <dbReference type="ARBA" id="ARBA00023015"/>
    </source>
</evidence>
<reference evidence="7 9" key="1">
    <citation type="journal article" date="2017" name="Nature">
        <title>The sunflower genome provides insights into oil metabolism, flowering and Asterid evolution.</title>
        <authorList>
            <person name="Badouin H."/>
            <person name="Gouzy J."/>
            <person name="Grassa C.J."/>
            <person name="Murat F."/>
            <person name="Staton S.E."/>
            <person name="Cottret L."/>
            <person name="Lelandais-Briere C."/>
            <person name="Owens G.L."/>
            <person name="Carrere S."/>
            <person name="Mayjonade B."/>
            <person name="Legrand L."/>
            <person name="Gill N."/>
            <person name="Kane N.C."/>
            <person name="Bowers J.E."/>
            <person name="Hubner S."/>
            <person name="Bellec A."/>
            <person name="Berard A."/>
            <person name="Berges H."/>
            <person name="Blanchet N."/>
            <person name="Boniface M.C."/>
            <person name="Brunel D."/>
            <person name="Catrice O."/>
            <person name="Chaidir N."/>
            <person name="Claudel C."/>
            <person name="Donnadieu C."/>
            <person name="Faraut T."/>
            <person name="Fievet G."/>
            <person name="Helmstetter N."/>
            <person name="King M."/>
            <person name="Knapp S.J."/>
            <person name="Lai Z."/>
            <person name="Le Paslier M.C."/>
            <person name="Lippi Y."/>
            <person name="Lorenzon L."/>
            <person name="Mandel J.R."/>
            <person name="Marage G."/>
            <person name="Marchand G."/>
            <person name="Marquand E."/>
            <person name="Bret-Mestries E."/>
            <person name="Morien E."/>
            <person name="Nambeesan S."/>
            <person name="Nguyen T."/>
            <person name="Pegot-Espagnet P."/>
            <person name="Pouilly N."/>
            <person name="Raftis F."/>
            <person name="Sallet E."/>
            <person name="Schiex T."/>
            <person name="Thomas J."/>
            <person name="Vandecasteele C."/>
            <person name="Vares D."/>
            <person name="Vear F."/>
            <person name="Vautrin S."/>
            <person name="Crespi M."/>
            <person name="Mangin B."/>
            <person name="Burke J.M."/>
            <person name="Salse J."/>
            <person name="Munos S."/>
            <person name="Vincourt P."/>
            <person name="Rieseberg L.H."/>
            <person name="Langlade N.B."/>
        </authorList>
    </citation>
    <scope>NUCLEOTIDE SEQUENCE [LARGE SCALE GENOMIC DNA]</scope>
    <source>
        <strain evidence="9">cv. SF193</strain>
        <tissue evidence="7">Leaves</tissue>
    </source>
</reference>
<dbReference type="AlphaFoldDB" id="A0A251SLC6"/>
<dbReference type="Proteomes" id="UP000215914">
    <property type="component" value="Chromosome 14"/>
</dbReference>
<dbReference type="OMA" id="MAILEME"/>
<dbReference type="SUPFAM" id="SSF55455">
    <property type="entry name" value="SRF-like"/>
    <property type="match status" value="1"/>
</dbReference>
<dbReference type="PRINTS" id="PR00404">
    <property type="entry name" value="MADSDOMAIN"/>
</dbReference>
<dbReference type="PANTHER" id="PTHR11945">
    <property type="entry name" value="MADS BOX PROTEIN"/>
    <property type="match status" value="1"/>
</dbReference>
<keyword evidence="9" id="KW-1185">Reference proteome</keyword>
<comment type="subcellular location">
    <subcellularLocation>
        <location evidence="1">Nucleus</location>
    </subcellularLocation>
</comment>
<protein>
    <submittedName>
        <fullName evidence="8">Putative transcription factor, MADS-box</fullName>
    </submittedName>
    <submittedName>
        <fullName evidence="7">Transcription factor MADS-type1 family</fullName>
    </submittedName>
</protein>
<evidence type="ECO:0000313" key="7">
    <source>
        <dbReference type="EMBL" id="KAF5770649.1"/>
    </source>
</evidence>
<dbReference type="GO" id="GO:0000981">
    <property type="term" value="F:DNA-binding transcription factor activity, RNA polymerase II-specific"/>
    <property type="evidence" value="ECO:0000318"/>
    <property type="project" value="GO_Central"/>
</dbReference>
<feature type="domain" description="MADS-box" evidence="6">
    <location>
        <begin position="27"/>
        <end position="88"/>
    </location>
</feature>
<evidence type="ECO:0000313" key="8">
    <source>
        <dbReference type="EMBL" id="OTF99428.1"/>
    </source>
</evidence>
<evidence type="ECO:0000313" key="9">
    <source>
        <dbReference type="Proteomes" id="UP000215914"/>
    </source>
</evidence>
<name>A0A251SLC6_HELAN</name>
<evidence type="ECO:0000256" key="1">
    <source>
        <dbReference type="ARBA" id="ARBA00004123"/>
    </source>
</evidence>
<dbReference type="PANTHER" id="PTHR11945:SF776">
    <property type="entry name" value="AGAMOUS-LIKE 50-RELATED"/>
    <property type="match status" value="1"/>
</dbReference>
<keyword evidence="4" id="KW-0804">Transcription</keyword>
<dbReference type="GO" id="GO:0046983">
    <property type="term" value="F:protein dimerization activity"/>
    <property type="evidence" value="ECO:0007669"/>
    <property type="project" value="InterPro"/>
</dbReference>